<sequence length="97" mass="11063">MNDIQIRELIKESFDSLYEAGMIDNCVEACDNTVLIGNGSVFDSVAFVTLFMDLEDRIKDRTQKEIFLILTDIHDFNVGNSALNVRVLIDYIKKISK</sequence>
<dbReference type="EMBL" id="VSSQ01054629">
    <property type="protein sequence ID" value="MPN08572.1"/>
    <property type="molecule type" value="Genomic_DNA"/>
</dbReference>
<gene>
    <name evidence="1" type="ORF">SDC9_155855</name>
</gene>
<comment type="caution">
    <text evidence="1">The sequence shown here is derived from an EMBL/GenBank/DDBJ whole genome shotgun (WGS) entry which is preliminary data.</text>
</comment>
<dbReference type="AlphaFoldDB" id="A0A645F4Y7"/>
<reference evidence="1" key="1">
    <citation type="submission" date="2019-08" db="EMBL/GenBank/DDBJ databases">
        <authorList>
            <person name="Kucharzyk K."/>
            <person name="Murdoch R.W."/>
            <person name="Higgins S."/>
            <person name="Loffler F."/>
        </authorList>
    </citation>
    <scope>NUCLEOTIDE SEQUENCE</scope>
</reference>
<dbReference type="InterPro" id="IPR036736">
    <property type="entry name" value="ACP-like_sf"/>
</dbReference>
<dbReference type="Gene3D" id="1.10.1200.10">
    <property type="entry name" value="ACP-like"/>
    <property type="match status" value="1"/>
</dbReference>
<name>A0A645F4Y7_9ZZZZ</name>
<accession>A0A645F4Y7</accession>
<organism evidence="1">
    <name type="scientific">bioreactor metagenome</name>
    <dbReference type="NCBI Taxonomy" id="1076179"/>
    <lineage>
        <taxon>unclassified sequences</taxon>
        <taxon>metagenomes</taxon>
        <taxon>ecological metagenomes</taxon>
    </lineage>
</organism>
<proteinExistence type="predicted"/>
<protein>
    <submittedName>
        <fullName evidence="1">Uncharacterized protein</fullName>
    </submittedName>
</protein>
<evidence type="ECO:0000313" key="1">
    <source>
        <dbReference type="EMBL" id="MPN08572.1"/>
    </source>
</evidence>